<dbReference type="EMBL" id="LSRQ01000199">
    <property type="protein sequence ID" value="OAY84606.1"/>
    <property type="molecule type" value="Genomic_DNA"/>
</dbReference>
<dbReference type="Proteomes" id="UP000092600">
    <property type="component" value="Unassembled WGS sequence"/>
</dbReference>
<dbReference type="PANTHER" id="PTHR46033:SF62">
    <property type="entry name" value="AMINOTRANSFERASE-LIKE PLANT MOBILE DOMAIN-CONTAINING PROTEIN"/>
    <property type="match status" value="1"/>
</dbReference>
<dbReference type="InterPro" id="IPR044824">
    <property type="entry name" value="MAIN-like"/>
</dbReference>
<dbReference type="GO" id="GO:0010073">
    <property type="term" value="P:meristem maintenance"/>
    <property type="evidence" value="ECO:0007669"/>
    <property type="project" value="InterPro"/>
</dbReference>
<evidence type="ECO:0000313" key="4">
    <source>
        <dbReference type="Proteomes" id="UP000092600"/>
    </source>
</evidence>
<proteinExistence type="predicted"/>
<protein>
    <submittedName>
        <fullName evidence="3">Serine/threonine-protein phosphatase</fullName>
    </submittedName>
</protein>
<dbReference type="PANTHER" id="PTHR46033">
    <property type="entry name" value="PROTEIN MAIN-LIKE 2"/>
    <property type="match status" value="1"/>
</dbReference>
<dbReference type="InterPro" id="IPR019557">
    <property type="entry name" value="AminoTfrase-like_pln_mobile"/>
</dbReference>
<feature type="domain" description="Aminotransferase-like plant mobile" evidence="2">
    <location>
        <begin position="82"/>
        <end position="162"/>
    </location>
</feature>
<evidence type="ECO:0000313" key="3">
    <source>
        <dbReference type="EMBL" id="OAY84606.1"/>
    </source>
</evidence>
<gene>
    <name evidence="3" type="ORF">ACMD2_09126</name>
</gene>
<evidence type="ECO:0000256" key="1">
    <source>
        <dbReference type="SAM" id="MobiDB-lite"/>
    </source>
</evidence>
<dbReference type="Pfam" id="PF10536">
    <property type="entry name" value="PMD"/>
    <property type="match status" value="1"/>
</dbReference>
<feature type="region of interest" description="Disordered" evidence="1">
    <location>
        <begin position="1"/>
        <end position="23"/>
    </location>
</feature>
<organism evidence="3 4">
    <name type="scientific">Ananas comosus</name>
    <name type="common">Pineapple</name>
    <name type="synonym">Ananas ananas</name>
    <dbReference type="NCBI Taxonomy" id="4615"/>
    <lineage>
        <taxon>Eukaryota</taxon>
        <taxon>Viridiplantae</taxon>
        <taxon>Streptophyta</taxon>
        <taxon>Embryophyta</taxon>
        <taxon>Tracheophyta</taxon>
        <taxon>Spermatophyta</taxon>
        <taxon>Magnoliopsida</taxon>
        <taxon>Liliopsida</taxon>
        <taxon>Poales</taxon>
        <taxon>Bromeliaceae</taxon>
        <taxon>Bromelioideae</taxon>
        <taxon>Ananas</taxon>
    </lineage>
</organism>
<sequence length="205" mass="24061">MEEKVARAAPPHQMTQPPDPGPIDKSVLVEQEHHKSEAIFTGRIWAWEHIRIGRPDRLEVKALLHDRPLGCRWNVPFKSRENVVEMHVPDRVLLQFGMIQHIPDPVEVVERVTMQGRSVEDWSTYHSKYIRRWADRLSTVVGQRETVDPDPTRARNHYFEWYWNITRRWISTPVERPTISFQSLGQSEKALLPPFVACNRKAKAF</sequence>
<reference evidence="3 4" key="1">
    <citation type="journal article" date="2016" name="DNA Res.">
        <title>The draft genome of MD-2 pineapple using hybrid error correction of long reads.</title>
        <authorList>
            <person name="Redwan R.M."/>
            <person name="Saidin A."/>
            <person name="Kumar S.V."/>
        </authorList>
    </citation>
    <scope>NUCLEOTIDE SEQUENCE [LARGE SCALE GENOMIC DNA]</scope>
    <source>
        <strain evidence="4">cv. MD2</strain>
        <tissue evidence="3">Leaf</tissue>
    </source>
</reference>
<comment type="caution">
    <text evidence="3">The sequence shown here is derived from an EMBL/GenBank/DDBJ whole genome shotgun (WGS) entry which is preliminary data.</text>
</comment>
<dbReference type="STRING" id="4615.A0A199W5S9"/>
<evidence type="ECO:0000259" key="2">
    <source>
        <dbReference type="Pfam" id="PF10536"/>
    </source>
</evidence>
<name>A0A199W5S9_ANACO</name>
<dbReference type="AlphaFoldDB" id="A0A199W5S9"/>
<accession>A0A199W5S9</accession>